<comment type="caution">
    <text evidence="1">The sequence shown here is derived from an EMBL/GenBank/DDBJ whole genome shotgun (WGS) entry which is preliminary data.</text>
</comment>
<protein>
    <submittedName>
        <fullName evidence="1">Uncharacterized protein</fullName>
    </submittedName>
</protein>
<dbReference type="Pfam" id="PF14223">
    <property type="entry name" value="Retrotran_gag_2"/>
    <property type="match status" value="1"/>
</dbReference>
<keyword evidence="2" id="KW-1185">Reference proteome</keyword>
<accession>A0ABU6VAZ6</accession>
<dbReference type="Proteomes" id="UP001341840">
    <property type="component" value="Unassembled WGS sequence"/>
</dbReference>
<name>A0ABU6VAZ6_9FABA</name>
<dbReference type="EMBL" id="JASCZI010151176">
    <property type="protein sequence ID" value="MED6170567.1"/>
    <property type="molecule type" value="Genomic_DNA"/>
</dbReference>
<dbReference type="PANTHER" id="PTHR47481">
    <property type="match status" value="1"/>
</dbReference>
<dbReference type="PANTHER" id="PTHR47481:SF41">
    <property type="entry name" value="COPIA-LIKE POLYPROTEIN_RETROTRANSPOSON"/>
    <property type="match status" value="1"/>
</dbReference>
<gene>
    <name evidence="1" type="ORF">PIB30_032246</name>
</gene>
<evidence type="ECO:0000313" key="1">
    <source>
        <dbReference type="EMBL" id="MED6170567.1"/>
    </source>
</evidence>
<proteinExistence type="predicted"/>
<organism evidence="1 2">
    <name type="scientific">Stylosanthes scabra</name>
    <dbReference type="NCBI Taxonomy" id="79078"/>
    <lineage>
        <taxon>Eukaryota</taxon>
        <taxon>Viridiplantae</taxon>
        <taxon>Streptophyta</taxon>
        <taxon>Embryophyta</taxon>
        <taxon>Tracheophyta</taxon>
        <taxon>Spermatophyta</taxon>
        <taxon>Magnoliopsida</taxon>
        <taxon>eudicotyledons</taxon>
        <taxon>Gunneridae</taxon>
        <taxon>Pentapetalae</taxon>
        <taxon>rosids</taxon>
        <taxon>fabids</taxon>
        <taxon>Fabales</taxon>
        <taxon>Fabaceae</taxon>
        <taxon>Papilionoideae</taxon>
        <taxon>50 kb inversion clade</taxon>
        <taxon>dalbergioids sensu lato</taxon>
        <taxon>Dalbergieae</taxon>
        <taxon>Pterocarpus clade</taxon>
        <taxon>Stylosanthes</taxon>
    </lineage>
</organism>
<evidence type="ECO:0000313" key="2">
    <source>
        <dbReference type="Proteomes" id="UP001341840"/>
    </source>
</evidence>
<sequence>MEITLSDSTTKKFSPLVEELNEDNYFTWKYLTLLTVESLGMEDHLNSSKIPAQFIVDDTKKTTTESKTYKTWKYPDYLAKIRKIIDSLKAIGYEIRDDDHIHAIMDGLPDEYTVYTTSIITQMRFLRVPEAELSLIAFDEMAEMLNLQLQ</sequence>
<reference evidence="1 2" key="1">
    <citation type="journal article" date="2023" name="Plants (Basel)">
        <title>Bridging the Gap: Combining Genomics and Transcriptomics Approaches to Understand Stylosanthes scabra, an Orphan Legume from the Brazilian Caatinga.</title>
        <authorList>
            <person name="Ferreira-Neto J.R.C."/>
            <person name="da Silva M.D."/>
            <person name="Binneck E."/>
            <person name="de Melo N.F."/>
            <person name="da Silva R.H."/>
            <person name="de Melo A.L.T.M."/>
            <person name="Pandolfi V."/>
            <person name="Bustamante F.O."/>
            <person name="Brasileiro-Vidal A.C."/>
            <person name="Benko-Iseppon A.M."/>
        </authorList>
    </citation>
    <scope>NUCLEOTIDE SEQUENCE [LARGE SCALE GENOMIC DNA]</scope>
    <source>
        <tissue evidence="1">Leaves</tissue>
    </source>
</reference>